<evidence type="ECO:0000313" key="1">
    <source>
        <dbReference type="EMBL" id="KAK8034141.1"/>
    </source>
</evidence>
<dbReference type="EMBL" id="JAQQWK010000009">
    <property type="protein sequence ID" value="KAK8034141.1"/>
    <property type="molecule type" value="Genomic_DNA"/>
</dbReference>
<comment type="caution">
    <text evidence="1">The sequence shown here is derived from an EMBL/GenBank/DDBJ whole genome shotgun (WGS) entry which is preliminary data.</text>
</comment>
<sequence length="313" mass="35734">MPIATHYCIPSGDDFCQSLPYCTSPNISEDTHPRHLCLFDGGYFKEPNKTLAVSASSARSHADYRTIGLVCQEARHCTLERFPQTLRVFRNRWSRRPKKRTPNRYRTLRFHPLVDVLLINRLERLDAFGPDAALECPYGPGWFPQFRAALSSFRHVAVDFPACWSILGASRRFAVLWGKYWRCMPEKKGPINFDVFSAFLEAAEHVYLLDLDQVQAQLKRDFVAVLAKTQSWEKLTRPGGVTPQTLGLAQALYDCTITHTRNRDRELREAAPYRSATAGHWLVWRHPGSGPYATYWLCEGGVVPLFNPSVDCI</sequence>
<evidence type="ECO:0008006" key="3">
    <source>
        <dbReference type="Google" id="ProtNLM"/>
    </source>
</evidence>
<gene>
    <name evidence="1" type="ORF">PG993_009136</name>
</gene>
<organism evidence="1 2">
    <name type="scientific">Apiospora rasikravindrae</name>
    <dbReference type="NCBI Taxonomy" id="990691"/>
    <lineage>
        <taxon>Eukaryota</taxon>
        <taxon>Fungi</taxon>
        <taxon>Dikarya</taxon>
        <taxon>Ascomycota</taxon>
        <taxon>Pezizomycotina</taxon>
        <taxon>Sordariomycetes</taxon>
        <taxon>Xylariomycetidae</taxon>
        <taxon>Amphisphaeriales</taxon>
        <taxon>Apiosporaceae</taxon>
        <taxon>Apiospora</taxon>
    </lineage>
</organism>
<name>A0ABR1SII5_9PEZI</name>
<protein>
    <recommendedName>
        <fullName evidence="3">DUF3800 domain-containing protein</fullName>
    </recommendedName>
</protein>
<proteinExistence type="predicted"/>
<accession>A0ABR1SII5</accession>
<dbReference type="Proteomes" id="UP001444661">
    <property type="component" value="Unassembled WGS sequence"/>
</dbReference>
<keyword evidence="2" id="KW-1185">Reference proteome</keyword>
<evidence type="ECO:0000313" key="2">
    <source>
        <dbReference type="Proteomes" id="UP001444661"/>
    </source>
</evidence>
<reference evidence="1 2" key="1">
    <citation type="submission" date="2023-01" db="EMBL/GenBank/DDBJ databases">
        <title>Analysis of 21 Apiospora genomes using comparative genomics revels a genus with tremendous synthesis potential of carbohydrate active enzymes and secondary metabolites.</title>
        <authorList>
            <person name="Sorensen T."/>
        </authorList>
    </citation>
    <scope>NUCLEOTIDE SEQUENCE [LARGE SCALE GENOMIC DNA]</scope>
    <source>
        <strain evidence="1 2">CBS 33761</strain>
    </source>
</reference>